<dbReference type="AlphaFoldDB" id="A0AB40CL45"/>
<evidence type="ECO:0000313" key="4">
    <source>
        <dbReference type="RefSeq" id="XP_039140601.1"/>
    </source>
</evidence>
<dbReference type="Pfam" id="PF01535">
    <property type="entry name" value="PPR"/>
    <property type="match status" value="2"/>
</dbReference>
<dbReference type="InterPro" id="IPR002885">
    <property type="entry name" value="PPR_rpt"/>
</dbReference>
<protein>
    <submittedName>
        <fullName evidence="4">Pentatricopeptide repeat-containing protein At1g69350, mitochondrial</fullName>
    </submittedName>
</protein>
<organism evidence="3 4">
    <name type="scientific">Dioscorea cayennensis subsp. rotundata</name>
    <name type="common">White Guinea yam</name>
    <name type="synonym">Dioscorea rotundata</name>
    <dbReference type="NCBI Taxonomy" id="55577"/>
    <lineage>
        <taxon>Eukaryota</taxon>
        <taxon>Viridiplantae</taxon>
        <taxon>Streptophyta</taxon>
        <taxon>Embryophyta</taxon>
        <taxon>Tracheophyta</taxon>
        <taxon>Spermatophyta</taxon>
        <taxon>Magnoliopsida</taxon>
        <taxon>Liliopsida</taxon>
        <taxon>Dioscoreales</taxon>
        <taxon>Dioscoreaceae</taxon>
        <taxon>Dioscorea</taxon>
    </lineage>
</organism>
<evidence type="ECO:0000256" key="1">
    <source>
        <dbReference type="ARBA" id="ARBA00022737"/>
    </source>
</evidence>
<dbReference type="GO" id="GO:0003723">
    <property type="term" value="F:RNA binding"/>
    <property type="evidence" value="ECO:0007669"/>
    <property type="project" value="InterPro"/>
</dbReference>
<name>A0AB40CL45_DIOCR</name>
<dbReference type="InterPro" id="IPR011990">
    <property type="entry name" value="TPR-like_helical_dom_sf"/>
</dbReference>
<feature type="repeat" description="PPR" evidence="2">
    <location>
        <begin position="244"/>
        <end position="278"/>
    </location>
</feature>
<evidence type="ECO:0000313" key="3">
    <source>
        <dbReference type="Proteomes" id="UP001515500"/>
    </source>
</evidence>
<dbReference type="Pfam" id="PF13812">
    <property type="entry name" value="PPR_3"/>
    <property type="match status" value="1"/>
</dbReference>
<gene>
    <name evidence="4" type="primary">LOC120277831</name>
</gene>
<dbReference type="Proteomes" id="UP001515500">
    <property type="component" value="Chromosome 15"/>
</dbReference>
<dbReference type="GeneID" id="120277831"/>
<evidence type="ECO:0000256" key="2">
    <source>
        <dbReference type="PROSITE-ProRule" id="PRU00708"/>
    </source>
</evidence>
<proteinExistence type="predicted"/>
<dbReference type="NCBIfam" id="TIGR00756">
    <property type="entry name" value="PPR"/>
    <property type="match status" value="3"/>
</dbReference>
<dbReference type="GO" id="GO:0009451">
    <property type="term" value="P:RNA modification"/>
    <property type="evidence" value="ECO:0007669"/>
    <property type="project" value="InterPro"/>
</dbReference>
<dbReference type="RefSeq" id="XP_039140601.1">
    <property type="nucleotide sequence ID" value="XM_039284667.1"/>
</dbReference>
<dbReference type="PANTHER" id="PTHR47926">
    <property type="entry name" value="PENTATRICOPEPTIDE REPEAT-CONTAINING PROTEIN"/>
    <property type="match status" value="1"/>
</dbReference>
<sequence>MGMKVHGLIVKSGFEHDVVLATSLLQMYANVGCLDDACYVFDEMAGLEIFSMMALEKVDIDIVALMKVAEACACLGALKQLKSVHGYFIKRWIDVDTDTDRWKVGNFLILMYSKCGDFLVAEKLFNGATEKDVISWTCMISCCNQRSCYREALEIFIQMQAYGIKLNAITMMNVLHSCTRLGYLGEAYAENGSSRKALEVYVMRTEGLFPDSFTLSSTLPACGHIGDLCADKAYKIFAELESKDIVTWNAMISGYVQNGKSEEAIALYYQIHRHCLKEDHVTFLTAIQACSHLGSLA</sequence>
<dbReference type="Gene3D" id="1.25.40.10">
    <property type="entry name" value="Tetratricopeptide repeat domain"/>
    <property type="match status" value="3"/>
</dbReference>
<accession>A0AB40CL45</accession>
<dbReference type="InterPro" id="IPR046960">
    <property type="entry name" value="PPR_At4g14850-like_plant"/>
</dbReference>
<feature type="repeat" description="PPR" evidence="2">
    <location>
        <begin position="132"/>
        <end position="166"/>
    </location>
</feature>
<dbReference type="Pfam" id="PF13041">
    <property type="entry name" value="PPR_2"/>
    <property type="match status" value="1"/>
</dbReference>
<reference evidence="4" key="1">
    <citation type="submission" date="2025-08" db="UniProtKB">
        <authorList>
            <consortium name="RefSeq"/>
        </authorList>
    </citation>
    <scope>IDENTIFICATION</scope>
</reference>
<dbReference type="PROSITE" id="PS51375">
    <property type="entry name" value="PPR"/>
    <property type="match status" value="2"/>
</dbReference>
<keyword evidence="3" id="KW-1185">Reference proteome</keyword>
<keyword evidence="1" id="KW-0677">Repeat</keyword>